<organism evidence="1">
    <name type="scientific">marine sediment metagenome</name>
    <dbReference type="NCBI Taxonomy" id="412755"/>
    <lineage>
        <taxon>unclassified sequences</taxon>
        <taxon>metagenomes</taxon>
        <taxon>ecological metagenomes</taxon>
    </lineage>
</organism>
<evidence type="ECO:0000313" key="1">
    <source>
        <dbReference type="EMBL" id="KKK84387.1"/>
    </source>
</evidence>
<name>A0A0F8YSJ9_9ZZZZ</name>
<protein>
    <submittedName>
        <fullName evidence="1">Uncharacterized protein</fullName>
    </submittedName>
</protein>
<gene>
    <name evidence="1" type="ORF">LCGC14_2783840</name>
</gene>
<feature type="non-terminal residue" evidence="1">
    <location>
        <position position="49"/>
    </location>
</feature>
<proteinExistence type="predicted"/>
<comment type="caution">
    <text evidence="1">The sequence shown here is derived from an EMBL/GenBank/DDBJ whole genome shotgun (WGS) entry which is preliminary data.</text>
</comment>
<dbReference type="AlphaFoldDB" id="A0A0F8YSJ9"/>
<accession>A0A0F8YSJ9</accession>
<reference evidence="1" key="1">
    <citation type="journal article" date="2015" name="Nature">
        <title>Complex archaea that bridge the gap between prokaryotes and eukaryotes.</title>
        <authorList>
            <person name="Spang A."/>
            <person name="Saw J.H."/>
            <person name="Jorgensen S.L."/>
            <person name="Zaremba-Niedzwiedzka K."/>
            <person name="Martijn J."/>
            <person name="Lind A.E."/>
            <person name="van Eijk R."/>
            <person name="Schleper C."/>
            <person name="Guy L."/>
            <person name="Ettema T.J."/>
        </authorList>
    </citation>
    <scope>NUCLEOTIDE SEQUENCE</scope>
</reference>
<sequence>MNYSIKVTGLKYTMTIISATELQKNRIKKLVDLLKQCENINQQIENLME</sequence>
<dbReference type="EMBL" id="LAZR01051803">
    <property type="protein sequence ID" value="KKK84387.1"/>
    <property type="molecule type" value="Genomic_DNA"/>
</dbReference>